<dbReference type="InterPro" id="IPR036188">
    <property type="entry name" value="FAD/NAD-bd_sf"/>
</dbReference>
<keyword evidence="2" id="KW-0285">Flavoprotein</keyword>
<evidence type="ECO:0000259" key="4">
    <source>
        <dbReference type="Pfam" id="PF03486"/>
    </source>
</evidence>
<dbReference type="EMBL" id="AP023415">
    <property type="protein sequence ID" value="BCK78333.1"/>
    <property type="molecule type" value="Genomic_DNA"/>
</dbReference>
<dbReference type="Proteomes" id="UP000681343">
    <property type="component" value="Chromosome"/>
</dbReference>
<name>A0A810Q0Q4_9FIRM</name>
<dbReference type="PRINTS" id="PR00368">
    <property type="entry name" value="FADPNR"/>
</dbReference>
<evidence type="ECO:0000256" key="3">
    <source>
        <dbReference type="ARBA" id="ARBA00022827"/>
    </source>
</evidence>
<dbReference type="PRINTS" id="PR00411">
    <property type="entry name" value="PNDRDTASEI"/>
</dbReference>
<dbReference type="SUPFAM" id="SSF51905">
    <property type="entry name" value="FAD/NAD(P)-binding domain"/>
    <property type="match status" value="1"/>
</dbReference>
<dbReference type="InterPro" id="IPR055178">
    <property type="entry name" value="RsdA/BaiN/AoA(So)-like_dom"/>
</dbReference>
<dbReference type="PANTHER" id="PTHR42887:SF2">
    <property type="entry name" value="OS12G0638800 PROTEIN"/>
    <property type="match status" value="1"/>
</dbReference>
<sequence>MSKDIAVIGGGAAGMMAAIAAAEQGARVCLLEPNQRLGKKLNITGKGRCNVTNNCSMEELMAHIPRNGRFLYSAFSHFGSGETMAFFEGLGVPLKTERGNRVFPVSDCAFDVSGALKRRLERLGVRWVHDRAVSVLTADGAVQAVAGEKGEYPCRAAVLATGGVSYPGTGSTGDGYRIAGELGHTIVAPHGSLVPLVSDDTCCGIMQGLALKNVQLTAVNEKKKTVFSEFGEMLFTHFGVSGPLVLSASAHLRDWDKHTYSLSIDLKPALSEEKLEERLLRELREQSNRNMENVLLSLVPTSMVPVLCTRLHIDPELKANSFKKEQRRALLQELKHFTLSVSGPRPVAEAIVTSGGVKVGEVNPGTMESKLITGLYFAGEILDVDAYTGGFNLQIAWSTGRAAGLAAAEEEGER</sequence>
<dbReference type="Pfam" id="PF03486">
    <property type="entry name" value="HI0933_like"/>
    <property type="match status" value="1"/>
</dbReference>
<feature type="domain" description="RsdA/BaiN/AoA(So)-like insert" evidence="5">
    <location>
        <begin position="192"/>
        <end position="352"/>
    </location>
</feature>
<dbReference type="InterPro" id="IPR004792">
    <property type="entry name" value="BaiN-like"/>
</dbReference>
<dbReference type="Gene3D" id="3.50.50.60">
    <property type="entry name" value="FAD/NAD(P)-binding domain"/>
    <property type="match status" value="1"/>
</dbReference>
<comment type="cofactor">
    <cofactor evidence="1">
        <name>FAD</name>
        <dbReference type="ChEBI" id="CHEBI:57692"/>
    </cofactor>
</comment>
<keyword evidence="3" id="KW-0274">FAD</keyword>
<reference evidence="6" key="1">
    <citation type="submission" date="2020-09" db="EMBL/GenBank/DDBJ databases">
        <title>New species isolated from human feces.</title>
        <authorList>
            <person name="Kitahara M."/>
            <person name="Shigeno Y."/>
            <person name="Shime M."/>
            <person name="Matsumoto Y."/>
            <person name="Nakamura S."/>
            <person name="Motooka D."/>
            <person name="Fukuoka S."/>
            <person name="Nishikawa H."/>
            <person name="Benno Y."/>
        </authorList>
    </citation>
    <scope>NUCLEOTIDE SEQUENCE</scope>
    <source>
        <strain evidence="6">MM35</strain>
    </source>
</reference>
<dbReference type="InterPro" id="IPR057661">
    <property type="entry name" value="RsdA/BaiN/AoA(So)_Rossmann"/>
</dbReference>
<evidence type="ECO:0000256" key="2">
    <source>
        <dbReference type="ARBA" id="ARBA00022630"/>
    </source>
</evidence>
<dbReference type="SUPFAM" id="SSF160996">
    <property type="entry name" value="HI0933 insert domain-like"/>
    <property type="match status" value="1"/>
</dbReference>
<gene>
    <name evidence="6" type="ORF">MM35RIKEN_05250</name>
</gene>
<evidence type="ECO:0000313" key="6">
    <source>
        <dbReference type="EMBL" id="BCK78333.1"/>
    </source>
</evidence>
<dbReference type="AlphaFoldDB" id="A0A810Q0Q4"/>
<feature type="domain" description="RsdA/BaiN/AoA(So)-like Rossmann fold-like" evidence="4">
    <location>
        <begin position="4"/>
        <end position="404"/>
    </location>
</feature>
<evidence type="ECO:0000313" key="7">
    <source>
        <dbReference type="Proteomes" id="UP000681343"/>
    </source>
</evidence>
<evidence type="ECO:0000259" key="5">
    <source>
        <dbReference type="Pfam" id="PF22780"/>
    </source>
</evidence>
<proteinExistence type="predicted"/>
<protein>
    <submittedName>
        <fullName evidence="6">Lipoprotein</fullName>
    </submittedName>
</protein>
<accession>A0A810Q0Q4</accession>
<dbReference type="PANTHER" id="PTHR42887">
    <property type="entry name" value="OS12G0638800 PROTEIN"/>
    <property type="match status" value="1"/>
</dbReference>
<dbReference type="Gene3D" id="1.10.8.260">
    <property type="entry name" value="HI0933 insert domain-like"/>
    <property type="match status" value="1"/>
</dbReference>
<organism evidence="6 7">
    <name type="scientific">Vescimonas fastidiosa</name>
    <dbReference type="NCBI Taxonomy" id="2714353"/>
    <lineage>
        <taxon>Bacteria</taxon>
        <taxon>Bacillati</taxon>
        <taxon>Bacillota</taxon>
        <taxon>Clostridia</taxon>
        <taxon>Eubacteriales</taxon>
        <taxon>Oscillospiraceae</taxon>
        <taxon>Vescimonas</taxon>
    </lineage>
</organism>
<keyword evidence="6" id="KW-0449">Lipoprotein</keyword>
<keyword evidence="7" id="KW-1185">Reference proteome</keyword>
<dbReference type="Pfam" id="PF22780">
    <property type="entry name" value="HI0933_like_1st"/>
    <property type="match status" value="1"/>
</dbReference>
<dbReference type="KEGG" id="vfa:MM35RIKEN_05250"/>
<evidence type="ECO:0000256" key="1">
    <source>
        <dbReference type="ARBA" id="ARBA00001974"/>
    </source>
</evidence>
<dbReference type="InterPro" id="IPR023166">
    <property type="entry name" value="BaiN-like_dom_sf"/>
</dbReference>
<dbReference type="NCBIfam" id="TIGR00275">
    <property type="entry name" value="aminoacetone oxidase family FAD-binding enzyme"/>
    <property type="match status" value="1"/>
</dbReference>
<dbReference type="Gene3D" id="2.40.30.10">
    <property type="entry name" value="Translation factors"/>
    <property type="match status" value="1"/>
</dbReference>